<dbReference type="SUPFAM" id="SSF47661">
    <property type="entry name" value="t-snare proteins"/>
    <property type="match status" value="1"/>
</dbReference>
<keyword evidence="6" id="KW-1133">Transmembrane helix</keyword>
<dbReference type="GO" id="GO:0015031">
    <property type="term" value="P:protein transport"/>
    <property type="evidence" value="ECO:0007669"/>
    <property type="project" value="UniProtKB-KW"/>
</dbReference>
<dbReference type="GO" id="GO:0005783">
    <property type="term" value="C:endoplasmic reticulum"/>
    <property type="evidence" value="ECO:0007669"/>
    <property type="project" value="TreeGrafter"/>
</dbReference>
<evidence type="ECO:0000256" key="1">
    <source>
        <dbReference type="ARBA" id="ARBA00004211"/>
    </source>
</evidence>
<keyword evidence="5" id="KW-0653">Protein transport</keyword>
<keyword evidence="8" id="KW-0472">Membrane</keyword>
<evidence type="ECO:0000256" key="7">
    <source>
        <dbReference type="ARBA" id="ARBA00023054"/>
    </source>
</evidence>
<evidence type="ECO:0000256" key="4">
    <source>
        <dbReference type="ARBA" id="ARBA00022692"/>
    </source>
</evidence>
<dbReference type="InterPro" id="IPR010989">
    <property type="entry name" value="SNARE"/>
</dbReference>
<dbReference type="PROSITE" id="PS50192">
    <property type="entry name" value="T_SNARE"/>
    <property type="match status" value="1"/>
</dbReference>
<keyword evidence="7 9" id="KW-0175">Coiled coil</keyword>
<comment type="caution">
    <text evidence="11">The sequence shown here is derived from an EMBL/GenBank/DDBJ whole genome shotgun (WGS) entry which is preliminary data.</text>
</comment>
<keyword evidence="12" id="KW-1185">Reference proteome</keyword>
<dbReference type="GO" id="GO:0031201">
    <property type="term" value="C:SNARE complex"/>
    <property type="evidence" value="ECO:0007669"/>
    <property type="project" value="TreeGrafter"/>
</dbReference>
<dbReference type="InterPro" id="IPR000727">
    <property type="entry name" value="T_SNARE_dom"/>
</dbReference>
<feature type="coiled-coil region" evidence="9">
    <location>
        <begin position="255"/>
        <end position="282"/>
    </location>
</feature>
<dbReference type="Proteomes" id="UP000788993">
    <property type="component" value="Unassembled WGS sequence"/>
</dbReference>
<comment type="subcellular location">
    <subcellularLocation>
        <location evidence="1">Membrane</location>
        <topology evidence="1">Single-pass type IV membrane protein</topology>
    </subcellularLocation>
</comment>
<evidence type="ECO:0000256" key="6">
    <source>
        <dbReference type="ARBA" id="ARBA00022989"/>
    </source>
</evidence>
<gene>
    <name evidence="11" type="ORF">OGATHE_000582</name>
</gene>
<dbReference type="GO" id="GO:0006890">
    <property type="term" value="P:retrograde vesicle-mediated transport, Golgi to endoplasmic reticulum"/>
    <property type="evidence" value="ECO:0007669"/>
    <property type="project" value="TreeGrafter"/>
</dbReference>
<reference evidence="11" key="2">
    <citation type="submission" date="2021-01" db="EMBL/GenBank/DDBJ databases">
        <authorList>
            <person name="Schikora-Tamarit M.A."/>
        </authorList>
    </citation>
    <scope>NUCLEOTIDE SEQUENCE</scope>
    <source>
        <strain evidence="11">NCAIM Y.01608</strain>
    </source>
</reference>
<evidence type="ECO:0000256" key="9">
    <source>
        <dbReference type="SAM" id="Coils"/>
    </source>
</evidence>
<dbReference type="AlphaFoldDB" id="A0A9P8TFR6"/>
<evidence type="ECO:0000256" key="8">
    <source>
        <dbReference type="ARBA" id="ARBA00023136"/>
    </source>
</evidence>
<sequence length="458" mass="50210">MCALVSSPTLIGSPTMISKWSAGSGVAGVLIDGFTGLAPLLISKSGLSTAAIRFSFLDSTDSVWDSSVLPPRHSKLTAGNTFVQDSIKLNTMILQLGSFINEIQTDYLLSHSKKLSEADKDEIDTNFKVQLGILNKKLESLRTYAELLDKQLETSNPVEELGRNLLTMGEYGQTATIANNTVMEVRANILKSLGLRLTKISAHFVSISSRRMERKKELARSTLNASTYLQQASYEPLEQEVAEKAISSEYGELTAELGQQQLQQLSQENESLLLEMKNAQIESVSQIEQSMLEISSVINEINLQLHLQNDAISVLSSHQDDTVANLKMGNTQLVKANERAKRSHLNFFTGCRTFDAKVTTSPILMFSHDASFFSFSSTNSPSCASFCRSCLITDDPTLEAVIEIESTTAVSWLGEMLTVSPGWTIPELILPLITSSSFLLDSRISLITMTKGQVLSTT</sequence>
<dbReference type="EMBL" id="JAEUBD010000095">
    <property type="protein sequence ID" value="KAH3677928.1"/>
    <property type="molecule type" value="Genomic_DNA"/>
</dbReference>
<evidence type="ECO:0000313" key="12">
    <source>
        <dbReference type="Proteomes" id="UP000788993"/>
    </source>
</evidence>
<reference evidence="11" key="1">
    <citation type="journal article" date="2021" name="Open Biol.">
        <title>Shared evolutionary footprints suggest mitochondrial oxidative damage underlies multiple complex I losses in fungi.</title>
        <authorList>
            <person name="Schikora-Tamarit M.A."/>
            <person name="Marcet-Houben M."/>
            <person name="Nosek J."/>
            <person name="Gabaldon T."/>
        </authorList>
    </citation>
    <scope>NUCLEOTIDE SEQUENCE</scope>
    <source>
        <strain evidence="11">NCAIM Y.01608</strain>
    </source>
</reference>
<comment type="similarity">
    <text evidence="2">Belongs to the syntaxin family.</text>
</comment>
<evidence type="ECO:0000313" key="11">
    <source>
        <dbReference type="EMBL" id="KAH3677928.1"/>
    </source>
</evidence>
<organism evidence="11 12">
    <name type="scientific">Ogataea polymorpha</name>
    <dbReference type="NCBI Taxonomy" id="460523"/>
    <lineage>
        <taxon>Eukaryota</taxon>
        <taxon>Fungi</taxon>
        <taxon>Dikarya</taxon>
        <taxon>Ascomycota</taxon>
        <taxon>Saccharomycotina</taxon>
        <taxon>Pichiomycetes</taxon>
        <taxon>Pichiales</taxon>
        <taxon>Pichiaceae</taxon>
        <taxon>Ogataea</taxon>
    </lineage>
</organism>
<evidence type="ECO:0000256" key="2">
    <source>
        <dbReference type="ARBA" id="ARBA00009063"/>
    </source>
</evidence>
<keyword evidence="4" id="KW-0812">Transmembrane</keyword>
<evidence type="ECO:0000256" key="3">
    <source>
        <dbReference type="ARBA" id="ARBA00022448"/>
    </source>
</evidence>
<keyword evidence="3" id="KW-0813">Transport</keyword>
<dbReference type="PANTHER" id="PTHR15959">
    <property type="entry name" value="SYNTAXIN-18"/>
    <property type="match status" value="1"/>
</dbReference>
<name>A0A9P8TFR6_9ASCO</name>
<dbReference type="PANTHER" id="PTHR15959:SF0">
    <property type="entry name" value="SYNTAXIN-18"/>
    <property type="match status" value="1"/>
</dbReference>
<feature type="domain" description="T-SNARE coiled-coil homology" evidence="10">
    <location>
        <begin position="274"/>
        <end position="336"/>
    </location>
</feature>
<protein>
    <recommendedName>
        <fullName evidence="10">t-SNARE coiled-coil homology domain-containing protein</fullName>
    </recommendedName>
</protein>
<accession>A0A9P8TFR6</accession>
<evidence type="ECO:0000259" key="10">
    <source>
        <dbReference type="PROSITE" id="PS50192"/>
    </source>
</evidence>
<dbReference type="SUPFAM" id="SSF58038">
    <property type="entry name" value="SNARE fusion complex"/>
    <property type="match status" value="1"/>
</dbReference>
<proteinExistence type="inferred from homology"/>
<evidence type="ECO:0000256" key="5">
    <source>
        <dbReference type="ARBA" id="ARBA00022927"/>
    </source>
</evidence>